<feature type="compositionally biased region" description="Basic and acidic residues" evidence="1">
    <location>
        <begin position="87"/>
        <end position="104"/>
    </location>
</feature>
<proteinExistence type="predicted"/>
<feature type="region of interest" description="Disordered" evidence="1">
    <location>
        <begin position="86"/>
        <end position="131"/>
    </location>
</feature>
<keyword evidence="3" id="KW-1185">Reference proteome</keyword>
<feature type="region of interest" description="Disordered" evidence="1">
    <location>
        <begin position="48"/>
        <end position="73"/>
    </location>
</feature>
<dbReference type="AlphaFoldDB" id="A0A0D1CKC5"/>
<reference evidence="2 3" key="1">
    <citation type="submission" date="2015-02" db="EMBL/GenBank/DDBJ databases">
        <title>Genome Sequence of Jannaschia aquimarina DSM28248, a member of the Roseobacter clade.</title>
        <authorList>
            <person name="Voget S."/>
            <person name="Daniel R."/>
        </authorList>
    </citation>
    <scope>NUCLEOTIDE SEQUENCE [LARGE SCALE GENOMIC DNA]</scope>
    <source>
        <strain evidence="2 3">GSW-M26</strain>
    </source>
</reference>
<comment type="caution">
    <text evidence="2">The sequence shown here is derived from an EMBL/GenBank/DDBJ whole genome shotgun (WGS) entry which is preliminary data.</text>
</comment>
<protein>
    <submittedName>
        <fullName evidence="2">Uncharacterized protein</fullName>
    </submittedName>
</protein>
<evidence type="ECO:0000256" key="1">
    <source>
        <dbReference type="SAM" id="MobiDB-lite"/>
    </source>
</evidence>
<dbReference type="EMBL" id="JYFE01000056">
    <property type="protein sequence ID" value="KIT15197.1"/>
    <property type="molecule type" value="Genomic_DNA"/>
</dbReference>
<name>A0A0D1CKC5_9RHOB</name>
<organism evidence="2 3">
    <name type="scientific">Jannaschia aquimarina</name>
    <dbReference type="NCBI Taxonomy" id="935700"/>
    <lineage>
        <taxon>Bacteria</taxon>
        <taxon>Pseudomonadati</taxon>
        <taxon>Pseudomonadota</taxon>
        <taxon>Alphaproteobacteria</taxon>
        <taxon>Rhodobacterales</taxon>
        <taxon>Roseobacteraceae</taxon>
        <taxon>Jannaschia</taxon>
    </lineage>
</organism>
<dbReference type="Proteomes" id="UP000032232">
    <property type="component" value="Unassembled WGS sequence"/>
</dbReference>
<evidence type="ECO:0000313" key="2">
    <source>
        <dbReference type="EMBL" id="KIT15197.1"/>
    </source>
</evidence>
<sequence length="131" mass="13542">MGTAVFRIVGEGLAVEADHLGVREAHQQVGMSVLYDFDGLGHALLSGPAAKGRAQRGPFRLGVGPEGGPAESVDHLAIGHQFGGVHPVERRAGHGTEGTDRLHDAPFSTGTSGGPGGFSRYTTARTTKDDT</sequence>
<evidence type="ECO:0000313" key="3">
    <source>
        <dbReference type="Proteomes" id="UP000032232"/>
    </source>
</evidence>
<gene>
    <name evidence="2" type="ORF">jaqu_31000</name>
</gene>
<accession>A0A0D1CKC5</accession>